<protein>
    <recommendedName>
        <fullName evidence="5">Regulatory protein</fullName>
    </recommendedName>
</protein>
<name>A0ABY9IG85_9ACTN</name>
<evidence type="ECO:0000256" key="1">
    <source>
        <dbReference type="SAM" id="Coils"/>
    </source>
</evidence>
<dbReference type="EMBL" id="CP120988">
    <property type="protein sequence ID" value="WLQ54135.1"/>
    <property type="molecule type" value="Genomic_DNA"/>
</dbReference>
<keyword evidence="1" id="KW-0175">Coiled coil</keyword>
<feature type="coiled-coil region" evidence="1">
    <location>
        <begin position="22"/>
        <end position="56"/>
    </location>
</feature>
<evidence type="ECO:0000313" key="4">
    <source>
        <dbReference type="Proteomes" id="UP001235744"/>
    </source>
</evidence>
<sequence>MSTNLSVPSVTADYALRVADDLSANRGEQERVRSELDRLQDELIRLEESEQVLTKMQDVLGGAPKQTAKQGKSRKTAAVPAARRSNTKTAAGKSGAADGRKAAKKSASTKKPGEATWLELTTAHLSGQSEPRSAAEVSASLTEAHPERAVQVTVVRNALEQGVAQGLLERSKQGRSVFYSPVATVPVSSVS</sequence>
<accession>A0ABY9IG85</accession>
<evidence type="ECO:0000256" key="2">
    <source>
        <dbReference type="SAM" id="MobiDB-lite"/>
    </source>
</evidence>
<reference evidence="3 4" key="1">
    <citation type="submission" date="2023-03" db="EMBL/GenBank/DDBJ databases">
        <title>Isolation and description of six Streptomyces strains from soil environments, able to metabolize different microbial glucans.</title>
        <authorList>
            <person name="Widen T."/>
            <person name="Larsbrink J."/>
        </authorList>
    </citation>
    <scope>NUCLEOTIDE SEQUENCE [LARGE SCALE GENOMIC DNA]</scope>
    <source>
        <strain evidence="3 4">Alt2</strain>
    </source>
</reference>
<feature type="region of interest" description="Disordered" evidence="2">
    <location>
        <begin position="57"/>
        <end position="116"/>
    </location>
</feature>
<proteinExistence type="predicted"/>
<gene>
    <name evidence="3" type="ORF">P8A19_01145</name>
</gene>
<evidence type="ECO:0008006" key="5">
    <source>
        <dbReference type="Google" id="ProtNLM"/>
    </source>
</evidence>
<organism evidence="3 4">
    <name type="scientific">Streptomyces poriferorum</name>
    <dbReference type="NCBI Taxonomy" id="2798799"/>
    <lineage>
        <taxon>Bacteria</taxon>
        <taxon>Bacillati</taxon>
        <taxon>Actinomycetota</taxon>
        <taxon>Actinomycetes</taxon>
        <taxon>Kitasatosporales</taxon>
        <taxon>Streptomycetaceae</taxon>
        <taxon>Streptomyces</taxon>
    </lineage>
</organism>
<dbReference type="Proteomes" id="UP001235744">
    <property type="component" value="Chromosome"/>
</dbReference>
<dbReference type="RefSeq" id="WP_306072739.1">
    <property type="nucleotide sequence ID" value="NZ_CP120988.1"/>
</dbReference>
<keyword evidence="4" id="KW-1185">Reference proteome</keyword>
<evidence type="ECO:0000313" key="3">
    <source>
        <dbReference type="EMBL" id="WLQ54135.1"/>
    </source>
</evidence>